<feature type="region of interest" description="Disordered" evidence="2">
    <location>
        <begin position="536"/>
        <end position="565"/>
    </location>
</feature>
<keyword evidence="1" id="KW-0175">Coiled coil</keyword>
<dbReference type="Gene3D" id="3.40.50.300">
    <property type="entry name" value="P-loop containing nucleotide triphosphate hydrolases"/>
    <property type="match status" value="1"/>
</dbReference>
<accession>A0ABD2P5Q4</accession>
<dbReference type="PANTHER" id="PTHR14690:SF9">
    <property type="entry name" value="GH08353P"/>
    <property type="match status" value="1"/>
</dbReference>
<protein>
    <recommendedName>
        <fullName evidence="3">ATPase AAA-type core domain-containing protein</fullName>
    </recommendedName>
</protein>
<dbReference type="AlphaFoldDB" id="A0ABD2P5Q4"/>
<feature type="coiled-coil region" evidence="1">
    <location>
        <begin position="415"/>
        <end position="464"/>
    </location>
</feature>
<dbReference type="EMBL" id="JABFTP020000185">
    <property type="protein sequence ID" value="KAL3286339.1"/>
    <property type="molecule type" value="Genomic_DNA"/>
</dbReference>
<evidence type="ECO:0000256" key="1">
    <source>
        <dbReference type="SAM" id="Coils"/>
    </source>
</evidence>
<feature type="domain" description="ATPase AAA-type core" evidence="3">
    <location>
        <begin position="643"/>
        <end position="775"/>
    </location>
</feature>
<dbReference type="Proteomes" id="UP001516400">
    <property type="component" value="Unassembled WGS sequence"/>
</dbReference>
<name>A0ABD2P5Q4_9CUCU</name>
<dbReference type="InterPro" id="IPR027417">
    <property type="entry name" value="P-loop_NTPase"/>
</dbReference>
<evidence type="ECO:0000256" key="2">
    <source>
        <dbReference type="SAM" id="MobiDB-lite"/>
    </source>
</evidence>
<dbReference type="InterPro" id="IPR052267">
    <property type="entry name" value="N-DRC_Component"/>
</dbReference>
<evidence type="ECO:0000313" key="5">
    <source>
        <dbReference type="Proteomes" id="UP001516400"/>
    </source>
</evidence>
<evidence type="ECO:0000259" key="3">
    <source>
        <dbReference type="Pfam" id="PF00004"/>
    </source>
</evidence>
<dbReference type="PANTHER" id="PTHR14690">
    <property type="entry name" value="IQ MOTIF CONTAINING WITH AAA DOMAIN 1"/>
    <property type="match status" value="1"/>
</dbReference>
<dbReference type="Pfam" id="PF00004">
    <property type="entry name" value="AAA"/>
    <property type="match status" value="1"/>
</dbReference>
<feature type="compositionally biased region" description="Basic residues" evidence="2">
    <location>
        <begin position="538"/>
        <end position="559"/>
    </location>
</feature>
<dbReference type="SUPFAM" id="SSF52540">
    <property type="entry name" value="P-loop containing nucleoside triphosphate hydrolases"/>
    <property type="match status" value="1"/>
</dbReference>
<proteinExistence type="predicted"/>
<keyword evidence="5" id="KW-1185">Reference proteome</keyword>
<dbReference type="InterPro" id="IPR003959">
    <property type="entry name" value="ATPase_AAA_core"/>
</dbReference>
<sequence>MSFKYYCNWWIKNKHDLEQLTHEDDVFLKIPESVKERSIANKLVGGMYAKYCMLVQELDICLDQLAQPQKTVAVRKMVEAAVMRVKELYNELRWIDFSEYHYIDDSLVELKLVPYEIEIIHPYLSYPRPYDIQQMYERLKNNERIYSKPITPPSTLEQDQITEASQDEGGVPLEEGIEMSRKDKKKKRSRMQTPIIIEKKVELSPQEVERQNQESIVDAAIDLIQRHERARQARLYHKEIYAIYLMHQEEADKVQKEPSKIFTEEEKEKATRTLQRVYRGHFWRGYQKSREEERRIIIGMTEKSYRTRKEFEIEEKTIEERRKLRELRIKQYIDAHLAEKDRILRVVGPGLMEDIGDEIREWFYQWYIRAKNFDKIPPEEKGGTILVVRGETLTPEEWIEEVERKRREKVKAGGAKAEKAKLRAEKAKKKAAAKKEKKAKMAALKKAMKEKKKRRNDVANYQMEFDTPEGKAQYMEGEKEHMEIWDERDELLNPEETHYMDLITDQRCYEVQLEIRHKVDELMRLELELLNEALARDKNKKPKKPKKPKKKKKKGKKKPPKDITAHRSTEELFQELVDNGIIRLYPKTRLNEFIGDFSYNNFELRREEFLDPPPCLGDVRQAIVMNCILPLGLETCKERIRSMIICGPPLSGKKILSNAIFTATRCVLFDLSPQVLQGKYPGKPGLEMLIHMVMKMARILQPSILFIDGAEKPFYKKVPKEEKQMDPKRLGPALFKKVVKVIKPEDRVMLLGISSQPWAAGTKMKKVFDKAILIPRSDYGSVFLYWREQLMPYHSVDRNIDLSCLSKLTVNYPLGTIKEVTKKVMVPSRIVKLYYKPLRQMELYEPFTKIDPVTDKIWKKYQKWYARTPIGKLGKKFAKVNLVLREDLLKRREAEKKQDKKGKK</sequence>
<gene>
    <name evidence="4" type="ORF">HHI36_000847</name>
</gene>
<reference evidence="4 5" key="1">
    <citation type="journal article" date="2021" name="BMC Biol.">
        <title>Horizontally acquired antibacterial genes associated with adaptive radiation of ladybird beetles.</title>
        <authorList>
            <person name="Li H.S."/>
            <person name="Tang X.F."/>
            <person name="Huang Y.H."/>
            <person name="Xu Z.Y."/>
            <person name="Chen M.L."/>
            <person name="Du X.Y."/>
            <person name="Qiu B.Y."/>
            <person name="Chen P.T."/>
            <person name="Zhang W."/>
            <person name="Slipinski A."/>
            <person name="Escalona H.E."/>
            <person name="Waterhouse R.M."/>
            <person name="Zwick A."/>
            <person name="Pang H."/>
        </authorList>
    </citation>
    <scope>NUCLEOTIDE SEQUENCE [LARGE SCALE GENOMIC DNA]</scope>
    <source>
        <strain evidence="4">SYSU2018</strain>
    </source>
</reference>
<dbReference type="PROSITE" id="PS50096">
    <property type="entry name" value="IQ"/>
    <property type="match status" value="1"/>
</dbReference>
<organism evidence="4 5">
    <name type="scientific">Cryptolaemus montrouzieri</name>
    <dbReference type="NCBI Taxonomy" id="559131"/>
    <lineage>
        <taxon>Eukaryota</taxon>
        <taxon>Metazoa</taxon>
        <taxon>Ecdysozoa</taxon>
        <taxon>Arthropoda</taxon>
        <taxon>Hexapoda</taxon>
        <taxon>Insecta</taxon>
        <taxon>Pterygota</taxon>
        <taxon>Neoptera</taxon>
        <taxon>Endopterygota</taxon>
        <taxon>Coleoptera</taxon>
        <taxon>Polyphaga</taxon>
        <taxon>Cucujiformia</taxon>
        <taxon>Coccinelloidea</taxon>
        <taxon>Coccinellidae</taxon>
        <taxon>Scymninae</taxon>
        <taxon>Scymnini</taxon>
        <taxon>Cryptolaemus</taxon>
    </lineage>
</organism>
<dbReference type="Gene3D" id="1.10.8.60">
    <property type="match status" value="1"/>
</dbReference>
<comment type="caution">
    <text evidence="4">The sequence shown here is derived from an EMBL/GenBank/DDBJ whole genome shotgun (WGS) entry which is preliminary data.</text>
</comment>
<evidence type="ECO:0000313" key="4">
    <source>
        <dbReference type="EMBL" id="KAL3286339.1"/>
    </source>
</evidence>